<feature type="compositionally biased region" description="Basic and acidic residues" evidence="1">
    <location>
        <begin position="63"/>
        <end position="77"/>
    </location>
</feature>
<feature type="domain" description="Putative regulatory protein FmdB zinc ribbon" evidence="2">
    <location>
        <begin position="1"/>
        <end position="43"/>
    </location>
</feature>
<comment type="caution">
    <text evidence="3">The sequence shown here is derived from an EMBL/GenBank/DDBJ whole genome shotgun (WGS) entry which is preliminary data.</text>
</comment>
<dbReference type="PANTHER" id="PTHR34404:SF3">
    <property type="entry name" value="REGULATORY PROTEIN, FMDB FAMILY"/>
    <property type="match status" value="1"/>
</dbReference>
<feature type="compositionally biased region" description="Low complexity" evidence="1">
    <location>
        <begin position="78"/>
        <end position="91"/>
    </location>
</feature>
<evidence type="ECO:0000313" key="3">
    <source>
        <dbReference type="EMBL" id="MBY6276257.1"/>
    </source>
</evidence>
<proteinExistence type="predicted"/>
<gene>
    <name evidence="3" type="ORF">CWE10_08550</name>
</gene>
<dbReference type="AlphaFoldDB" id="A0A953I0R3"/>
<evidence type="ECO:0000259" key="2">
    <source>
        <dbReference type="SMART" id="SM00834"/>
    </source>
</evidence>
<dbReference type="PANTHER" id="PTHR34404">
    <property type="entry name" value="REGULATORY PROTEIN, FMDB FAMILY"/>
    <property type="match status" value="1"/>
</dbReference>
<dbReference type="EMBL" id="PIUK01000068">
    <property type="protein sequence ID" value="MBY6276257.1"/>
    <property type="molecule type" value="Genomic_DNA"/>
</dbReference>
<evidence type="ECO:0000313" key="4">
    <source>
        <dbReference type="Proteomes" id="UP000732377"/>
    </source>
</evidence>
<reference evidence="3" key="1">
    <citation type="submission" date="2017-11" db="EMBL/GenBank/DDBJ databases">
        <title>Three new genomes from thermophilic consortium.</title>
        <authorList>
            <person name="Quaggio R."/>
            <person name="Amgarten D."/>
            <person name="Setubal J.C."/>
        </authorList>
    </citation>
    <scope>NUCLEOTIDE SEQUENCE</scope>
    <source>
        <strain evidence="3">ZCTH01-B2</strain>
    </source>
</reference>
<dbReference type="NCBIfam" id="TIGR02605">
    <property type="entry name" value="CxxC_CxxC_SSSS"/>
    <property type="match status" value="1"/>
</dbReference>
<dbReference type="Proteomes" id="UP000732377">
    <property type="component" value="Unassembled WGS sequence"/>
</dbReference>
<organism evidence="3 4">
    <name type="scientific">Symbiobacterium thermophilum</name>
    <dbReference type="NCBI Taxonomy" id="2734"/>
    <lineage>
        <taxon>Bacteria</taxon>
        <taxon>Bacillati</taxon>
        <taxon>Bacillota</taxon>
        <taxon>Clostridia</taxon>
        <taxon>Eubacteriales</taxon>
        <taxon>Symbiobacteriaceae</taxon>
        <taxon>Symbiobacterium</taxon>
    </lineage>
</organism>
<sequence>MPIYEFRCNACNHLFEELVPVNTTGENQKCPECGHVGARRLVSAFAAHGLENGHIAVGQKLTSLDKARASSKSESKSGESTSSGESASKSA</sequence>
<feature type="region of interest" description="Disordered" evidence="1">
    <location>
        <begin position="61"/>
        <end position="91"/>
    </location>
</feature>
<dbReference type="RefSeq" id="WP_273379257.1">
    <property type="nucleotide sequence ID" value="NZ_PIUK01000068.1"/>
</dbReference>
<dbReference type="SMART" id="SM00834">
    <property type="entry name" value="CxxC_CXXC_SSSS"/>
    <property type="match status" value="1"/>
</dbReference>
<accession>A0A953I0R3</accession>
<name>A0A953I0R3_SYMTR</name>
<protein>
    <submittedName>
        <fullName evidence="3">Zinc ribbon domain-containing protein</fullName>
    </submittedName>
</protein>
<dbReference type="Pfam" id="PF09723">
    <property type="entry name" value="Zn_ribbon_8"/>
    <property type="match status" value="1"/>
</dbReference>
<dbReference type="InterPro" id="IPR013429">
    <property type="entry name" value="Regulatory_FmdB_Zinc_ribbon"/>
</dbReference>
<evidence type="ECO:0000256" key="1">
    <source>
        <dbReference type="SAM" id="MobiDB-lite"/>
    </source>
</evidence>